<accession>A0A2H3JLX2</accession>
<dbReference type="Pfam" id="PF06687">
    <property type="entry name" value="SUR7"/>
    <property type="match status" value="1"/>
</dbReference>
<keyword evidence="3" id="KW-1185">Reference proteome</keyword>
<dbReference type="AlphaFoldDB" id="A0A2H3JLX2"/>
<feature type="transmembrane region" description="Helical" evidence="1">
    <location>
        <begin position="105"/>
        <end position="123"/>
    </location>
</feature>
<dbReference type="InterPro" id="IPR009571">
    <property type="entry name" value="SUR7/Rim9-like_fungi"/>
</dbReference>
<evidence type="ECO:0000313" key="3">
    <source>
        <dbReference type="Proteomes" id="UP000218811"/>
    </source>
</evidence>
<gene>
    <name evidence="2" type="ORF">WOLCODRAFT_138100</name>
</gene>
<dbReference type="GO" id="GO:0032153">
    <property type="term" value="C:cell division site"/>
    <property type="evidence" value="ECO:0007669"/>
    <property type="project" value="TreeGrafter"/>
</dbReference>
<feature type="transmembrane region" description="Helical" evidence="1">
    <location>
        <begin position="178"/>
        <end position="197"/>
    </location>
</feature>
<name>A0A2H3JLX2_WOLCO</name>
<dbReference type="EMBL" id="KB468135">
    <property type="protein sequence ID" value="PCH42891.1"/>
    <property type="molecule type" value="Genomic_DNA"/>
</dbReference>
<dbReference type="PANTHER" id="PTHR28013:SF4">
    <property type="entry name" value="MARVEL DOMAIN-CONTAINING PROTEIN"/>
    <property type="match status" value="1"/>
</dbReference>
<proteinExistence type="predicted"/>
<evidence type="ECO:0000256" key="1">
    <source>
        <dbReference type="SAM" id="Phobius"/>
    </source>
</evidence>
<feature type="transmembrane region" description="Helical" evidence="1">
    <location>
        <begin position="7"/>
        <end position="30"/>
    </location>
</feature>
<dbReference type="InterPro" id="IPR051380">
    <property type="entry name" value="pH-response_reg_palI/RIM9"/>
</dbReference>
<evidence type="ECO:0000313" key="2">
    <source>
        <dbReference type="EMBL" id="PCH42891.1"/>
    </source>
</evidence>
<organism evidence="2 3">
    <name type="scientific">Wolfiporia cocos (strain MD-104)</name>
    <name type="common">Brown rot fungus</name>
    <dbReference type="NCBI Taxonomy" id="742152"/>
    <lineage>
        <taxon>Eukaryota</taxon>
        <taxon>Fungi</taxon>
        <taxon>Dikarya</taxon>
        <taxon>Basidiomycota</taxon>
        <taxon>Agaricomycotina</taxon>
        <taxon>Agaricomycetes</taxon>
        <taxon>Polyporales</taxon>
        <taxon>Phaeolaceae</taxon>
        <taxon>Wolfiporia</taxon>
    </lineage>
</organism>
<evidence type="ECO:0008006" key="4">
    <source>
        <dbReference type="Google" id="ProtNLM"/>
    </source>
</evidence>
<dbReference type="GO" id="GO:0035838">
    <property type="term" value="C:growing cell tip"/>
    <property type="evidence" value="ECO:0007669"/>
    <property type="project" value="TreeGrafter"/>
</dbReference>
<feature type="transmembrane region" description="Helical" evidence="1">
    <location>
        <begin position="130"/>
        <end position="158"/>
    </location>
</feature>
<dbReference type="STRING" id="742152.A0A2H3JLX2"/>
<dbReference type="OMA" id="FAGCTVC"/>
<dbReference type="PANTHER" id="PTHR28013">
    <property type="entry name" value="PROTEIN DCV1-RELATED"/>
    <property type="match status" value="1"/>
</dbReference>
<reference evidence="2 3" key="1">
    <citation type="journal article" date="2012" name="Science">
        <title>The Paleozoic origin of enzymatic lignin decomposition reconstructed from 31 fungal genomes.</title>
        <authorList>
            <person name="Floudas D."/>
            <person name="Binder M."/>
            <person name="Riley R."/>
            <person name="Barry K."/>
            <person name="Blanchette R.A."/>
            <person name="Henrissat B."/>
            <person name="Martinez A.T."/>
            <person name="Otillar R."/>
            <person name="Spatafora J.W."/>
            <person name="Yadav J.S."/>
            <person name="Aerts A."/>
            <person name="Benoit I."/>
            <person name="Boyd A."/>
            <person name="Carlson A."/>
            <person name="Copeland A."/>
            <person name="Coutinho P.M."/>
            <person name="de Vries R.P."/>
            <person name="Ferreira P."/>
            <person name="Findley K."/>
            <person name="Foster B."/>
            <person name="Gaskell J."/>
            <person name="Glotzer D."/>
            <person name="Gorecki P."/>
            <person name="Heitman J."/>
            <person name="Hesse C."/>
            <person name="Hori C."/>
            <person name="Igarashi K."/>
            <person name="Jurgens J.A."/>
            <person name="Kallen N."/>
            <person name="Kersten P."/>
            <person name="Kohler A."/>
            <person name="Kuees U."/>
            <person name="Kumar T.K.A."/>
            <person name="Kuo A."/>
            <person name="LaButti K."/>
            <person name="Larrondo L.F."/>
            <person name="Lindquist E."/>
            <person name="Ling A."/>
            <person name="Lombard V."/>
            <person name="Lucas S."/>
            <person name="Lundell T."/>
            <person name="Martin R."/>
            <person name="McLaughlin D.J."/>
            <person name="Morgenstern I."/>
            <person name="Morin E."/>
            <person name="Murat C."/>
            <person name="Nagy L.G."/>
            <person name="Nolan M."/>
            <person name="Ohm R.A."/>
            <person name="Patyshakuliyeva A."/>
            <person name="Rokas A."/>
            <person name="Ruiz-Duenas F.J."/>
            <person name="Sabat G."/>
            <person name="Salamov A."/>
            <person name="Samejima M."/>
            <person name="Schmutz J."/>
            <person name="Slot J.C."/>
            <person name="St John F."/>
            <person name="Stenlid J."/>
            <person name="Sun H."/>
            <person name="Sun S."/>
            <person name="Syed K."/>
            <person name="Tsang A."/>
            <person name="Wiebenga A."/>
            <person name="Young D."/>
            <person name="Pisabarro A."/>
            <person name="Eastwood D.C."/>
            <person name="Martin F."/>
            <person name="Cullen D."/>
            <person name="Grigoriev I.V."/>
            <person name="Hibbett D.S."/>
        </authorList>
    </citation>
    <scope>NUCLEOTIDE SEQUENCE [LARGE SCALE GENOMIC DNA]</scope>
    <source>
        <strain evidence="2 3">MD-104</strain>
    </source>
</reference>
<keyword evidence="1" id="KW-0472">Membrane</keyword>
<dbReference type="GO" id="GO:0005886">
    <property type="term" value="C:plasma membrane"/>
    <property type="evidence" value="ECO:0007669"/>
    <property type="project" value="InterPro"/>
</dbReference>
<dbReference type="Proteomes" id="UP000218811">
    <property type="component" value="Unassembled WGS sequence"/>
</dbReference>
<protein>
    <recommendedName>
        <fullName evidence="4">Pali-domain-containing protein</fullName>
    </recommendedName>
</protein>
<sequence length="217" mass="22425">MGKALHIPGIILLFSSFVLLLLVSVSLPYLDVFAFVRVHVTEGSVTVGSNATAVTELKYGVWADCWYDASGDRTCSPLGYAYNTSLYSDGGKSSVDIGSSWTRGLTIHPVAAGVTLIAVLLSLSSHTACVLLAAITSGVAGTTALVAFAVDIALLAYLKGQVGRLGGAAASVDPAPGFWMTLAALVALFVAAGGMYLGRRRDRMAGATSYPMETAKA</sequence>
<keyword evidence="1" id="KW-0812">Transmembrane</keyword>
<keyword evidence="1" id="KW-1133">Transmembrane helix</keyword>
<dbReference type="OrthoDB" id="2354757at2759"/>